<keyword evidence="5" id="KW-0378">Hydrolase</keyword>
<dbReference type="PANTHER" id="PTHR48475:SF2">
    <property type="entry name" value="RIBONUCLEASE H"/>
    <property type="match status" value="1"/>
</dbReference>
<dbReference type="GO" id="GO:0004519">
    <property type="term" value="F:endonuclease activity"/>
    <property type="evidence" value="ECO:0007669"/>
    <property type="project" value="UniProtKB-KW"/>
</dbReference>
<comment type="caution">
    <text evidence="8">The sequence shown here is derived from an EMBL/GenBank/DDBJ whole genome shotgun (WGS) entry which is preliminary data.</text>
</comment>
<dbReference type="PANTHER" id="PTHR48475">
    <property type="entry name" value="RIBONUCLEASE H"/>
    <property type="match status" value="1"/>
</dbReference>
<reference evidence="8" key="2">
    <citation type="journal article" date="2024" name="Plant">
        <title>Genomic evolution and insights into agronomic trait innovations of Sesamum species.</title>
        <authorList>
            <person name="Miao H."/>
            <person name="Wang L."/>
            <person name="Qu L."/>
            <person name="Liu H."/>
            <person name="Sun Y."/>
            <person name="Le M."/>
            <person name="Wang Q."/>
            <person name="Wei S."/>
            <person name="Zheng Y."/>
            <person name="Lin W."/>
            <person name="Duan Y."/>
            <person name="Cao H."/>
            <person name="Xiong S."/>
            <person name="Wang X."/>
            <person name="Wei L."/>
            <person name="Li C."/>
            <person name="Ma Q."/>
            <person name="Ju M."/>
            <person name="Zhao R."/>
            <person name="Li G."/>
            <person name="Mu C."/>
            <person name="Tian Q."/>
            <person name="Mei H."/>
            <person name="Zhang T."/>
            <person name="Gao T."/>
            <person name="Zhang H."/>
        </authorList>
    </citation>
    <scope>NUCLEOTIDE SEQUENCE</scope>
    <source>
        <strain evidence="8">KEN1</strain>
    </source>
</reference>
<keyword evidence="2" id="KW-0548">Nucleotidyltransferase</keyword>
<keyword evidence="6" id="KW-0695">RNA-directed DNA polymerase</keyword>
<evidence type="ECO:0000259" key="7">
    <source>
        <dbReference type="Pfam" id="PF17917"/>
    </source>
</evidence>
<gene>
    <name evidence="8" type="ORF">Slati_2538300</name>
</gene>
<evidence type="ECO:0000256" key="2">
    <source>
        <dbReference type="ARBA" id="ARBA00022695"/>
    </source>
</evidence>
<organism evidence="8">
    <name type="scientific">Sesamum latifolium</name>
    <dbReference type="NCBI Taxonomy" id="2727402"/>
    <lineage>
        <taxon>Eukaryota</taxon>
        <taxon>Viridiplantae</taxon>
        <taxon>Streptophyta</taxon>
        <taxon>Embryophyta</taxon>
        <taxon>Tracheophyta</taxon>
        <taxon>Spermatophyta</taxon>
        <taxon>Magnoliopsida</taxon>
        <taxon>eudicotyledons</taxon>
        <taxon>Gunneridae</taxon>
        <taxon>Pentapetalae</taxon>
        <taxon>asterids</taxon>
        <taxon>lamiids</taxon>
        <taxon>Lamiales</taxon>
        <taxon>Pedaliaceae</taxon>
        <taxon>Sesamum</taxon>
    </lineage>
</organism>
<evidence type="ECO:0000256" key="5">
    <source>
        <dbReference type="ARBA" id="ARBA00022801"/>
    </source>
</evidence>
<name>A0AAW2WGL7_9LAMI</name>
<dbReference type="GO" id="GO:0003964">
    <property type="term" value="F:RNA-directed DNA polymerase activity"/>
    <property type="evidence" value="ECO:0007669"/>
    <property type="project" value="UniProtKB-KW"/>
</dbReference>
<dbReference type="Pfam" id="PF17917">
    <property type="entry name" value="RT_RNaseH"/>
    <property type="match status" value="1"/>
</dbReference>
<accession>A0AAW2WGL7</accession>
<evidence type="ECO:0000256" key="1">
    <source>
        <dbReference type="ARBA" id="ARBA00022679"/>
    </source>
</evidence>
<reference evidence="8" key="1">
    <citation type="submission" date="2020-06" db="EMBL/GenBank/DDBJ databases">
        <authorList>
            <person name="Li T."/>
            <person name="Hu X."/>
            <person name="Zhang T."/>
            <person name="Song X."/>
            <person name="Zhang H."/>
            <person name="Dai N."/>
            <person name="Sheng W."/>
            <person name="Hou X."/>
            <person name="Wei L."/>
        </authorList>
    </citation>
    <scope>NUCLEOTIDE SEQUENCE</scope>
    <source>
        <strain evidence="8">KEN1</strain>
        <tissue evidence="8">Leaf</tissue>
    </source>
</reference>
<keyword evidence="1" id="KW-0808">Transferase</keyword>
<evidence type="ECO:0000256" key="4">
    <source>
        <dbReference type="ARBA" id="ARBA00022759"/>
    </source>
</evidence>
<evidence type="ECO:0000256" key="6">
    <source>
        <dbReference type="ARBA" id="ARBA00022918"/>
    </source>
</evidence>
<keyword evidence="4" id="KW-0255">Endonuclease</keyword>
<keyword evidence="3" id="KW-0540">Nuclease</keyword>
<dbReference type="AlphaFoldDB" id="A0AAW2WGL7"/>
<evidence type="ECO:0000313" key="8">
    <source>
        <dbReference type="EMBL" id="KAL0440553.1"/>
    </source>
</evidence>
<evidence type="ECO:0000256" key="3">
    <source>
        <dbReference type="ARBA" id="ARBA00022722"/>
    </source>
</evidence>
<dbReference type="InterPro" id="IPR041373">
    <property type="entry name" value="RT_RNaseH"/>
</dbReference>
<dbReference type="EMBL" id="JACGWN010000008">
    <property type="protein sequence ID" value="KAL0440553.1"/>
    <property type="molecule type" value="Genomic_DNA"/>
</dbReference>
<feature type="domain" description="Reverse transcriptase RNase H-like" evidence="7">
    <location>
        <begin position="34"/>
        <end position="95"/>
    </location>
</feature>
<protein>
    <recommendedName>
        <fullName evidence="7">Reverse transcriptase RNase H-like domain-containing protein</fullName>
    </recommendedName>
</protein>
<dbReference type="GO" id="GO:0016787">
    <property type="term" value="F:hydrolase activity"/>
    <property type="evidence" value="ECO:0007669"/>
    <property type="project" value="UniProtKB-KW"/>
</dbReference>
<sequence>MPISCPIPKCNQCSNQGQRWGPPPDILHQLHVARSQARYSQTKKMVLTLVYAARKLRPYFMVNSIEVFTNQPLKQILANGVSGGMIKWSYELNEYDLHFLPRKSIKAQALADFVVETSPDHEKEEEWTMYVDGLAIGKKAGGGVILTNP</sequence>
<proteinExistence type="predicted"/>